<sequence length="248" mass="27715">MTPMADEKQLLKLVFGDSSDSEIEDSLYDDDVCHQDSDQSSPSWEPNDVINGLWLCRNFLSPQQQTTLLSAVQNEGWFADGSNNQAMRFGELPSWAVELSCTIGGAVLSGAHICEPTHSMCSEKELPSLFPSELFSREPLFDQLIVNVYQPGEGICAHVDLMRFEDGIAIVSLESPCVMHFTPAAEDQPLKVIPVHLTPGSLVLLSGEARYLWMHEINRKPGFQVWEGRELSQQRRTSITLRKLCCSE</sequence>
<reference evidence="3" key="1">
    <citation type="submission" date="2022-02" db="EMBL/GenBank/DDBJ databases">
        <authorList>
            <person name="Henning P.M."/>
            <person name="McCubbin A.G."/>
            <person name="Shore J.S."/>
        </authorList>
    </citation>
    <scope>NUCLEOTIDE SEQUENCE</scope>
    <source>
        <strain evidence="3">F60SS</strain>
        <tissue evidence="3">Leaves</tissue>
    </source>
</reference>
<reference evidence="3" key="2">
    <citation type="journal article" date="2023" name="Plants (Basel)">
        <title>Annotation of the Turnera subulata (Passifloraceae) Draft Genome Reveals the S-Locus Evolved after the Divergence of Turneroideae from Passifloroideae in a Stepwise Manner.</title>
        <authorList>
            <person name="Henning P.M."/>
            <person name="Roalson E.H."/>
            <person name="Mir W."/>
            <person name="McCubbin A.G."/>
            <person name="Shore J.S."/>
        </authorList>
    </citation>
    <scope>NUCLEOTIDE SEQUENCE</scope>
    <source>
        <strain evidence="3">F60SS</strain>
    </source>
</reference>
<protein>
    <recommendedName>
        <fullName evidence="2">Fe2OG dioxygenase domain-containing protein</fullName>
    </recommendedName>
</protein>
<dbReference type="InterPro" id="IPR037151">
    <property type="entry name" value="AlkB-like_sf"/>
</dbReference>
<dbReference type="PROSITE" id="PS51471">
    <property type="entry name" value="FE2OG_OXY"/>
    <property type="match status" value="1"/>
</dbReference>
<dbReference type="InterPro" id="IPR027450">
    <property type="entry name" value="AlkB-like"/>
</dbReference>
<dbReference type="AlphaFoldDB" id="A0A9Q0GC07"/>
<dbReference type="InterPro" id="IPR032870">
    <property type="entry name" value="ALKBH7-like"/>
</dbReference>
<evidence type="ECO:0000256" key="1">
    <source>
        <dbReference type="ARBA" id="ARBA00007879"/>
    </source>
</evidence>
<name>A0A9Q0GC07_9ROSI</name>
<dbReference type="InterPro" id="IPR005123">
    <property type="entry name" value="Oxoglu/Fe-dep_dioxygenase_dom"/>
</dbReference>
<keyword evidence="4" id="KW-1185">Reference proteome</keyword>
<dbReference type="Pfam" id="PF13532">
    <property type="entry name" value="2OG-FeII_Oxy_2"/>
    <property type="match status" value="1"/>
</dbReference>
<organism evidence="3 4">
    <name type="scientific">Turnera subulata</name>
    <dbReference type="NCBI Taxonomy" id="218843"/>
    <lineage>
        <taxon>Eukaryota</taxon>
        <taxon>Viridiplantae</taxon>
        <taxon>Streptophyta</taxon>
        <taxon>Embryophyta</taxon>
        <taxon>Tracheophyta</taxon>
        <taxon>Spermatophyta</taxon>
        <taxon>Magnoliopsida</taxon>
        <taxon>eudicotyledons</taxon>
        <taxon>Gunneridae</taxon>
        <taxon>Pentapetalae</taxon>
        <taxon>rosids</taxon>
        <taxon>fabids</taxon>
        <taxon>Malpighiales</taxon>
        <taxon>Passifloraceae</taxon>
        <taxon>Turnera</taxon>
    </lineage>
</organism>
<evidence type="ECO:0000313" key="3">
    <source>
        <dbReference type="EMBL" id="KAJ4847443.1"/>
    </source>
</evidence>
<dbReference type="GO" id="GO:0005759">
    <property type="term" value="C:mitochondrial matrix"/>
    <property type="evidence" value="ECO:0007669"/>
    <property type="project" value="TreeGrafter"/>
</dbReference>
<evidence type="ECO:0000259" key="2">
    <source>
        <dbReference type="PROSITE" id="PS51471"/>
    </source>
</evidence>
<comment type="caution">
    <text evidence="3">The sequence shown here is derived from an EMBL/GenBank/DDBJ whole genome shotgun (WGS) entry which is preliminary data.</text>
</comment>
<dbReference type="Gene3D" id="2.60.120.590">
    <property type="entry name" value="Alpha-ketoglutarate-dependent dioxygenase AlkB-like"/>
    <property type="match status" value="1"/>
</dbReference>
<dbReference type="GO" id="GO:0006974">
    <property type="term" value="P:DNA damage response"/>
    <property type="evidence" value="ECO:0007669"/>
    <property type="project" value="InterPro"/>
</dbReference>
<dbReference type="PANTHER" id="PTHR21052:SF0">
    <property type="entry name" value="ALPHA-KETOGLUTARATE-DEPENDENT DIOXYGENASE ALKB HOMOLOG 7, MITOCHONDRIAL"/>
    <property type="match status" value="1"/>
</dbReference>
<feature type="domain" description="Fe2OG dioxygenase" evidence="2">
    <location>
        <begin position="140"/>
        <end position="245"/>
    </location>
</feature>
<gene>
    <name evidence="3" type="ORF">Tsubulata_030687</name>
</gene>
<proteinExistence type="inferred from homology"/>
<dbReference type="EMBL" id="JAKUCV010001152">
    <property type="protein sequence ID" value="KAJ4847443.1"/>
    <property type="molecule type" value="Genomic_DNA"/>
</dbReference>
<accession>A0A9Q0GC07</accession>
<dbReference type="GO" id="GO:0006631">
    <property type="term" value="P:fatty acid metabolic process"/>
    <property type="evidence" value="ECO:0007669"/>
    <property type="project" value="TreeGrafter"/>
</dbReference>
<dbReference type="PANTHER" id="PTHR21052">
    <property type="entry name" value="SPERMATOGENESIS ASSOCIATED 11-RELATED"/>
    <property type="match status" value="1"/>
</dbReference>
<evidence type="ECO:0000313" key="4">
    <source>
        <dbReference type="Proteomes" id="UP001141552"/>
    </source>
</evidence>
<dbReference type="OrthoDB" id="412814at2759"/>
<comment type="similarity">
    <text evidence="1">Belongs to the alkB family.</text>
</comment>
<dbReference type="SUPFAM" id="SSF51197">
    <property type="entry name" value="Clavaminate synthase-like"/>
    <property type="match status" value="1"/>
</dbReference>
<dbReference type="Proteomes" id="UP001141552">
    <property type="component" value="Unassembled WGS sequence"/>
</dbReference>